<keyword evidence="1" id="KW-0812">Transmembrane</keyword>
<accession>A0A256FPI5</accession>
<proteinExistence type="predicted"/>
<name>A0A256FPI5_9HYPH</name>
<feature type="transmembrane region" description="Helical" evidence="1">
    <location>
        <begin position="6"/>
        <end position="30"/>
    </location>
</feature>
<reference evidence="2 3" key="1">
    <citation type="submission" date="2017-07" db="EMBL/GenBank/DDBJ databases">
        <title>Phylogenetic study on the rhizospheric bacterium Ochrobactrum sp. A44.</title>
        <authorList>
            <person name="Krzyzanowska D.M."/>
            <person name="Ossowicki A."/>
            <person name="Rajewska M."/>
            <person name="Maciag T."/>
            <person name="Kaczynski Z."/>
            <person name="Czerwicka M."/>
            <person name="Jafra S."/>
        </authorList>
    </citation>
    <scope>NUCLEOTIDE SEQUENCE [LARGE SCALE GENOMIC DNA]</scope>
    <source>
        <strain evidence="2 3">PR17</strain>
    </source>
</reference>
<evidence type="ECO:0000313" key="2">
    <source>
        <dbReference type="EMBL" id="OYR16668.1"/>
    </source>
</evidence>
<evidence type="ECO:0000313" key="3">
    <source>
        <dbReference type="Proteomes" id="UP000216345"/>
    </source>
</evidence>
<keyword evidence="1" id="KW-0472">Membrane</keyword>
<sequence>MIDWPLIFVIVFALGVLSFLVYCFAIMIFAKPTGEKVKPPNIDTVDLIIFQHSDDR</sequence>
<gene>
    <name evidence="2" type="ORF">CEV32_4302</name>
</gene>
<dbReference type="EMBL" id="NNRK01000022">
    <property type="protein sequence ID" value="OYR16668.1"/>
    <property type="molecule type" value="Genomic_DNA"/>
</dbReference>
<dbReference type="Proteomes" id="UP000216345">
    <property type="component" value="Unassembled WGS sequence"/>
</dbReference>
<evidence type="ECO:0000256" key="1">
    <source>
        <dbReference type="SAM" id="Phobius"/>
    </source>
</evidence>
<keyword evidence="3" id="KW-1185">Reference proteome</keyword>
<comment type="caution">
    <text evidence="2">The sequence shown here is derived from an EMBL/GenBank/DDBJ whole genome shotgun (WGS) entry which is preliminary data.</text>
</comment>
<organism evidence="2 3">
    <name type="scientific">Brucella rhizosphaerae</name>
    <dbReference type="NCBI Taxonomy" id="571254"/>
    <lineage>
        <taxon>Bacteria</taxon>
        <taxon>Pseudomonadati</taxon>
        <taxon>Pseudomonadota</taxon>
        <taxon>Alphaproteobacteria</taxon>
        <taxon>Hyphomicrobiales</taxon>
        <taxon>Brucellaceae</taxon>
        <taxon>Brucella/Ochrobactrum group</taxon>
        <taxon>Brucella</taxon>
    </lineage>
</organism>
<protein>
    <submittedName>
        <fullName evidence="2">Uncharacterized protein</fullName>
    </submittedName>
</protein>
<keyword evidence="1" id="KW-1133">Transmembrane helix</keyword>
<dbReference type="AlphaFoldDB" id="A0A256FPI5"/>